<dbReference type="AlphaFoldDB" id="A0A369IJG3"/>
<reference evidence="2 3" key="1">
    <citation type="submission" date="2018-07" db="EMBL/GenBank/DDBJ databases">
        <title>Genome analysis of Runella aurantiaca.</title>
        <authorList>
            <person name="Yang X."/>
        </authorList>
    </citation>
    <scope>NUCLEOTIDE SEQUENCE [LARGE SCALE GENOMIC DNA]</scope>
    <source>
        <strain evidence="2 3">YX9</strain>
    </source>
</reference>
<proteinExistence type="predicted"/>
<evidence type="ECO:0000313" key="3">
    <source>
        <dbReference type="Proteomes" id="UP000253141"/>
    </source>
</evidence>
<keyword evidence="1" id="KW-0732">Signal</keyword>
<gene>
    <name evidence="2" type="ORF">DVG78_00185</name>
</gene>
<evidence type="ECO:0000256" key="1">
    <source>
        <dbReference type="SAM" id="SignalP"/>
    </source>
</evidence>
<feature type="signal peptide" evidence="1">
    <location>
        <begin position="1"/>
        <end position="21"/>
    </location>
</feature>
<accession>A0A369IJG3</accession>
<dbReference type="EMBL" id="QPIW01000001">
    <property type="protein sequence ID" value="RDB07523.1"/>
    <property type="molecule type" value="Genomic_DNA"/>
</dbReference>
<comment type="caution">
    <text evidence="2">The sequence shown here is derived from an EMBL/GenBank/DDBJ whole genome shotgun (WGS) entry which is preliminary data.</text>
</comment>
<name>A0A369IJG3_9BACT</name>
<keyword evidence="3" id="KW-1185">Reference proteome</keyword>
<evidence type="ECO:0000313" key="2">
    <source>
        <dbReference type="EMBL" id="RDB07523.1"/>
    </source>
</evidence>
<dbReference type="RefSeq" id="WP_114459068.1">
    <property type="nucleotide sequence ID" value="NZ_QPIW01000001.1"/>
</dbReference>
<organism evidence="2 3">
    <name type="scientific">Runella aurantiaca</name>
    <dbReference type="NCBI Taxonomy" id="2282308"/>
    <lineage>
        <taxon>Bacteria</taxon>
        <taxon>Pseudomonadati</taxon>
        <taxon>Bacteroidota</taxon>
        <taxon>Cytophagia</taxon>
        <taxon>Cytophagales</taxon>
        <taxon>Spirosomataceae</taxon>
        <taxon>Runella</taxon>
    </lineage>
</organism>
<sequence>MKKLFLVLVLFCFVGSKTAIAQGVRVNFIRYKMINYNSYYSQWDKWPVKWTSSAAYAIISSVYDNTYKVSVYSNAGEHIVTSVCTFNSQLSSQKRRSEGLPNLNCYTDREGDQIWTNVVSLNSLLGDVTSWKEEGAALYLWVFRSSSSFAFVFE</sequence>
<protein>
    <submittedName>
        <fullName evidence="2">Uncharacterized protein</fullName>
    </submittedName>
</protein>
<dbReference type="OrthoDB" id="9906302at2"/>
<dbReference type="Proteomes" id="UP000253141">
    <property type="component" value="Unassembled WGS sequence"/>
</dbReference>
<feature type="chain" id="PRO_5016695586" evidence="1">
    <location>
        <begin position="22"/>
        <end position="154"/>
    </location>
</feature>